<reference evidence="7" key="1">
    <citation type="journal article" date="2019" name="Int. J. Syst. Evol. Microbiol.">
        <title>The Global Catalogue of Microorganisms (GCM) 10K type strain sequencing project: providing services to taxonomists for standard genome sequencing and annotation.</title>
        <authorList>
            <consortium name="The Broad Institute Genomics Platform"/>
            <consortium name="The Broad Institute Genome Sequencing Center for Infectious Disease"/>
            <person name="Wu L."/>
            <person name="Ma J."/>
        </authorList>
    </citation>
    <scope>NUCLEOTIDE SEQUENCE [LARGE SCALE GENOMIC DNA]</scope>
    <source>
        <strain evidence="7">CCUG 58412</strain>
    </source>
</reference>
<sequence>MQRVHYCDDAGWQATPTAQHALRPWLQERGSLTARLKRQYADFSVQLVREAWCKPNLDERLLLQLAMGTQAWVREVWLMGDGQPRVFAHSVIARKDLRGAWYGLRKMGRLPLGAALFANPAVERGVLHFRKLSPAHALYKTVAKHLPLLPRQPLWARRSLFCLQQHHLLVTEVFLPGSARQAGTL</sequence>
<dbReference type="EC" id="4.1.3.40" evidence="5"/>
<dbReference type="EMBL" id="JBHTKB010000004">
    <property type="protein sequence ID" value="MFD0914724.1"/>
    <property type="molecule type" value="Genomic_DNA"/>
</dbReference>
<evidence type="ECO:0000256" key="1">
    <source>
        <dbReference type="ARBA" id="ARBA00022490"/>
    </source>
</evidence>
<comment type="caution">
    <text evidence="5">Lacks conserved residue(s) required for the propagation of feature annotation.</text>
</comment>
<dbReference type="Pfam" id="PF04345">
    <property type="entry name" value="Chor_lyase"/>
    <property type="match status" value="1"/>
</dbReference>
<feature type="binding site" evidence="5">
    <location>
        <position position="172"/>
    </location>
    <ligand>
        <name>substrate</name>
    </ligand>
</feature>
<keyword evidence="4 5" id="KW-0670">Pyruvate</keyword>
<dbReference type="RefSeq" id="WP_379058955.1">
    <property type="nucleotide sequence ID" value="NZ_JBHTKB010000004.1"/>
</dbReference>
<keyword evidence="7" id="KW-1185">Reference proteome</keyword>
<dbReference type="InterPro" id="IPR028978">
    <property type="entry name" value="Chorismate_lyase_/UTRA_dom_sf"/>
</dbReference>
<comment type="catalytic activity">
    <reaction evidence="5">
        <text>chorismate = 4-hydroxybenzoate + pyruvate</text>
        <dbReference type="Rhea" id="RHEA:16505"/>
        <dbReference type="ChEBI" id="CHEBI:15361"/>
        <dbReference type="ChEBI" id="CHEBI:17879"/>
        <dbReference type="ChEBI" id="CHEBI:29748"/>
        <dbReference type="EC" id="4.1.3.40"/>
    </reaction>
</comment>
<dbReference type="SUPFAM" id="SSF64288">
    <property type="entry name" value="Chorismate lyase-like"/>
    <property type="match status" value="1"/>
</dbReference>
<name>A0ABW3F8C8_9PROT</name>
<evidence type="ECO:0000256" key="2">
    <source>
        <dbReference type="ARBA" id="ARBA00022688"/>
    </source>
</evidence>
<evidence type="ECO:0000313" key="7">
    <source>
        <dbReference type="Proteomes" id="UP001597128"/>
    </source>
</evidence>
<proteinExistence type="inferred from homology"/>
<comment type="caution">
    <text evidence="6">The sequence shown here is derived from an EMBL/GenBank/DDBJ whole genome shotgun (WGS) entry which is preliminary data.</text>
</comment>
<dbReference type="InterPro" id="IPR007440">
    <property type="entry name" value="Chorismate--pyruvate_lyase"/>
</dbReference>
<dbReference type="Gene3D" id="3.40.1410.10">
    <property type="entry name" value="Chorismate lyase-like"/>
    <property type="match status" value="1"/>
</dbReference>
<comment type="similarity">
    <text evidence="5">Belongs to the UbiC family.</text>
</comment>
<protein>
    <recommendedName>
        <fullName evidence="5">Probable chorismate pyruvate-lyase</fullName>
        <shortName evidence="5">CL</shortName>
        <shortName evidence="5">CPL</shortName>
        <ecNumber evidence="5">4.1.3.40</ecNumber>
    </recommendedName>
</protein>
<evidence type="ECO:0000256" key="3">
    <source>
        <dbReference type="ARBA" id="ARBA00023239"/>
    </source>
</evidence>
<comment type="function">
    <text evidence="5">Removes the pyruvyl group from chorismate, with concomitant aromatization of the ring, to provide 4-hydroxybenzoate (4HB) for the ubiquinone pathway.</text>
</comment>
<dbReference type="GO" id="GO:0016829">
    <property type="term" value="F:lyase activity"/>
    <property type="evidence" value="ECO:0007669"/>
    <property type="project" value="UniProtKB-KW"/>
</dbReference>
<dbReference type="Proteomes" id="UP001597128">
    <property type="component" value="Unassembled WGS sequence"/>
</dbReference>
<dbReference type="PANTHER" id="PTHR38683">
    <property type="entry name" value="CHORISMATE PYRUVATE-LYASE"/>
    <property type="match status" value="1"/>
</dbReference>
<dbReference type="PANTHER" id="PTHR38683:SF1">
    <property type="entry name" value="CHORISMATE PYRUVATE-LYASE"/>
    <property type="match status" value="1"/>
</dbReference>
<feature type="binding site" evidence="5">
    <location>
        <position position="112"/>
    </location>
    <ligand>
        <name>substrate</name>
    </ligand>
</feature>
<keyword evidence="1 5" id="KW-0963">Cytoplasm</keyword>
<dbReference type="HAMAP" id="MF_01632">
    <property type="entry name" value="UbiC"/>
    <property type="match status" value="1"/>
</dbReference>
<keyword evidence="2 5" id="KW-0831">Ubiquinone biosynthesis</keyword>
<accession>A0ABW3F8C8</accession>
<gene>
    <name evidence="5" type="primary">ubiC</name>
    <name evidence="6" type="ORF">ACFQ1Z_14275</name>
</gene>
<organism evidence="6 7">
    <name type="scientific">Methylophilus luteus</name>
    <dbReference type="NCBI Taxonomy" id="640108"/>
    <lineage>
        <taxon>Bacteria</taxon>
        <taxon>Pseudomonadati</taxon>
        <taxon>Pseudomonadota</taxon>
        <taxon>Betaproteobacteria</taxon>
        <taxon>Nitrosomonadales</taxon>
        <taxon>Methylophilaceae</taxon>
        <taxon>Methylophilus</taxon>
    </lineage>
</organism>
<evidence type="ECO:0000256" key="4">
    <source>
        <dbReference type="ARBA" id="ARBA00023317"/>
    </source>
</evidence>
<evidence type="ECO:0000256" key="5">
    <source>
        <dbReference type="HAMAP-Rule" id="MF_01632"/>
    </source>
</evidence>
<comment type="subcellular location">
    <subcellularLocation>
        <location evidence="5">Cytoplasm</location>
    </subcellularLocation>
</comment>
<keyword evidence="3 5" id="KW-0456">Lyase</keyword>
<feature type="binding site" evidence="5">
    <location>
        <position position="74"/>
    </location>
    <ligand>
        <name>substrate</name>
    </ligand>
</feature>
<comment type="pathway">
    <text evidence="5">Cofactor biosynthesis; ubiquinone biosynthesis.</text>
</comment>
<evidence type="ECO:0000313" key="6">
    <source>
        <dbReference type="EMBL" id="MFD0914724.1"/>
    </source>
</evidence>